<accession>Q76T84</accession>
<dbReference type="Proteomes" id="UP000007678">
    <property type="component" value="Genome"/>
</dbReference>
<organismHost>
    <name type="scientific">Homo sapiens</name>
    <name type="common">Human</name>
    <dbReference type="NCBI Taxonomy" id="9606"/>
</organismHost>
<dbReference type="EMBL" id="U50363">
    <property type="protein sequence ID" value="AAB86673.1"/>
    <property type="molecule type" value="Genomic_RNA"/>
</dbReference>
<accession>O12444</accession>
<dbReference type="EMBL" id="AF035006">
    <property type="protein sequence ID" value="AAC14899.1"/>
    <property type="molecule type" value="Genomic_RNA"/>
</dbReference>
<dbReference type="Proteomes" id="UP000181145">
    <property type="component" value="Genome"/>
</dbReference>
<evidence type="ECO:0000313" key="5">
    <source>
        <dbReference type="Proteomes" id="UP000134464"/>
    </source>
</evidence>
<proteinExistence type="predicted"/>
<protein>
    <submittedName>
        <fullName evidence="2">Uncharacterized protein M</fullName>
    </submittedName>
</protein>
<evidence type="ECO:0000313" key="1">
    <source>
        <dbReference type="EMBL" id="AAB59855.1"/>
    </source>
</evidence>
<accession>Q82016</accession>
<reference evidence="2" key="4">
    <citation type="journal article" date="1996" name="Virus Genes">
        <title>Acquisition of the ts phenotype by a chemically mutagenized cold-passaged human respiratory syncytial virus vaccine candidate results from the acquisition of a single mutation in the polymerase (L) gene.</title>
        <authorList>
            <person name="Crowe J.E. Jr."/>
            <person name="Firestone C.Y."/>
            <person name="Whitehead S.S."/>
            <person name="Collins P.L."/>
            <person name="Murphy B.R."/>
        </authorList>
    </citation>
    <scope>NUCLEOTIDE SEQUENCE [LARGE SCALE GENOMIC DNA]</scope>
    <source>
        <strain evidence="2">A2</strain>
    </source>
</reference>
<accession>O12740</accession>
<dbReference type="Proteomes" id="UP000134464">
    <property type="component" value="Genome"/>
</dbReference>
<reference evidence="3 6" key="5">
    <citation type="journal article" date="1998" name="J. Virol.">
        <title>Recombinant respiratory syncytial virus (RSV) bearing a set of mutations from cold-passaged RSV is attenuated in chimpanzees.</title>
        <authorList>
            <person name="Whitehead S.S."/>
            <person name="Juhasz K."/>
            <person name="Firestone C.Y."/>
            <person name="Collins P.L."/>
            <person name="Murphy B.R."/>
        </authorList>
    </citation>
    <scope>NUCLEOTIDE SEQUENCE [LARGE SCALE GENOMIC DNA]</scope>
    <source>
        <strain evidence="3">A2</strain>
        <strain evidence="6">mutant rA2cp</strain>
    </source>
</reference>
<evidence type="ECO:0000313" key="4">
    <source>
        <dbReference type="EMBL" id="AAC55967.1"/>
    </source>
</evidence>
<evidence type="ECO:0000313" key="2">
    <source>
        <dbReference type="EMBL" id="AAB86661.1"/>
    </source>
</evidence>
<evidence type="ECO:0000313" key="3">
    <source>
        <dbReference type="EMBL" id="AAC14899.1"/>
    </source>
</evidence>
<reference evidence="2" key="2">
    <citation type="journal article" date="1995" name="Virology">
        <title>A cold-passaged, attenuated strain of human respiratory syncytial virus contains mutations in the F and L genes.</title>
        <authorList>
            <person name="Connors M."/>
            <person name="Crowe J.E. Jr."/>
            <person name="Firestone C.Y."/>
            <person name="Murphy B.R."/>
            <person name="Collins P.L."/>
        </authorList>
    </citation>
    <scope>NUCLEOTIDE SEQUENCE [LARGE SCALE GENOMIC DNA]</scope>
    <source>
        <strain evidence="2">A2</strain>
    </source>
</reference>
<organism evidence="2">
    <name type="scientific">Human respiratory syncytial virus A (strain A2)</name>
    <dbReference type="NCBI Taxonomy" id="11259"/>
    <lineage>
        <taxon>Viruses</taxon>
        <taxon>Riboviria</taxon>
        <taxon>Orthornavirae</taxon>
        <taxon>Negarnaviricota</taxon>
        <taxon>Haploviricotina</taxon>
        <taxon>Monjiviricetes</taxon>
        <taxon>Mononegavirales</taxon>
        <taxon>Pneumoviridae</taxon>
        <taxon>Orthopneumovirus</taxon>
        <taxon>Orthopneumovirus hominis</taxon>
    </lineage>
</organism>
<reference evidence="4 5" key="3">
    <citation type="journal article" date="1996" name="Virology">
        <title>Nucleotide sequence analysis of the respiratory syncytial virus subgroup A cold-passaged (cp) temperature sensitive (ts) cpts-248/404 live attenuated virus vaccine candidate.</title>
        <authorList>
            <person name="Firestone C.Y."/>
            <person name="Whitehead S.S."/>
            <person name="Collins P.L."/>
            <person name="Murphy B.R."/>
            <person name="Crowe J.E. Jr."/>
        </authorList>
    </citation>
    <scope>NUCLEOTIDE SEQUENCE [LARGE SCALE GENOMIC DNA]</scope>
    <source>
        <strain evidence="4">A2</strain>
        <strain evidence="5">mutant cpts-248/404</strain>
    </source>
</reference>
<dbReference type="EMBL" id="U50362">
    <property type="protein sequence ID" value="AAB86661.1"/>
    <property type="molecule type" value="Genomic_RNA"/>
</dbReference>
<dbReference type="EMBL" id="M11486">
    <property type="protein sequence ID" value="AAB59855.1"/>
    <property type="molecule type" value="Genomic_RNA"/>
</dbReference>
<dbReference type="EMBL" id="U63644">
    <property type="protein sequence ID" value="AAC55967.1"/>
    <property type="molecule type" value="Genomic_RNA"/>
</dbReference>
<dbReference type="Proteomes" id="UP000181262">
    <property type="component" value="Genome"/>
</dbReference>
<reference evidence="1" key="1">
    <citation type="journal article" date="1984" name="J. Virol.">
        <title>Nucleotide sequence of the gene encoding respiratory syncytial virus matrix protein.</title>
        <authorList>
            <person name="Satake M."/>
            <person name="Venkatesan S."/>
        </authorList>
    </citation>
    <scope>NUCLEOTIDE SEQUENCE [LARGE SCALE GENOMIC DNA]</scope>
    <source>
        <strain evidence="1">A2</strain>
    </source>
</reference>
<gene>
    <name evidence="1" type="primary">M</name>
</gene>
<evidence type="ECO:0000313" key="6">
    <source>
        <dbReference type="Proteomes" id="UP000181559"/>
    </source>
</evidence>
<name>Q76T84_HRSVA</name>
<sequence length="75" mass="8730">MLPQIGSTQLHDLQSNPWKINLFPLHQCVNSYKLSTYILHFTITITNTLWFNQSNKTYLKSQIIPSHCLSDLVLK</sequence>
<dbReference type="Proteomes" id="UP000181559">
    <property type="component" value="Genome"/>
</dbReference>